<name>A0A8S4QVA5_9NEOP</name>
<organism evidence="1 2">
    <name type="scientific">Pararge aegeria aegeria</name>
    <dbReference type="NCBI Taxonomy" id="348720"/>
    <lineage>
        <taxon>Eukaryota</taxon>
        <taxon>Metazoa</taxon>
        <taxon>Ecdysozoa</taxon>
        <taxon>Arthropoda</taxon>
        <taxon>Hexapoda</taxon>
        <taxon>Insecta</taxon>
        <taxon>Pterygota</taxon>
        <taxon>Neoptera</taxon>
        <taxon>Endopterygota</taxon>
        <taxon>Lepidoptera</taxon>
        <taxon>Glossata</taxon>
        <taxon>Ditrysia</taxon>
        <taxon>Papilionoidea</taxon>
        <taxon>Nymphalidae</taxon>
        <taxon>Satyrinae</taxon>
        <taxon>Satyrini</taxon>
        <taxon>Parargina</taxon>
        <taxon>Pararge</taxon>
    </lineage>
</organism>
<evidence type="ECO:0000313" key="1">
    <source>
        <dbReference type="EMBL" id="CAH2219175.1"/>
    </source>
</evidence>
<accession>A0A8S4QVA5</accession>
<evidence type="ECO:0000313" key="2">
    <source>
        <dbReference type="Proteomes" id="UP000838756"/>
    </source>
</evidence>
<comment type="caution">
    <text evidence="1">The sequence shown here is derived from an EMBL/GenBank/DDBJ whole genome shotgun (WGS) entry which is preliminary data.</text>
</comment>
<keyword evidence="2" id="KW-1185">Reference proteome</keyword>
<sequence>MKENIVRKPALLKVLHNVLKRRAKSTTVLEDYCLIPSQSDNKKGYYCFYTYNVSFLQHKPMEFPELSYTYESDADSIHTEQNEDDRTTTLKLAY</sequence>
<dbReference type="AlphaFoldDB" id="A0A8S4QVA5"/>
<protein>
    <submittedName>
        <fullName evidence="1">Jg26274 protein</fullName>
    </submittedName>
</protein>
<dbReference type="Proteomes" id="UP000838756">
    <property type="component" value="Unassembled WGS sequence"/>
</dbReference>
<proteinExistence type="predicted"/>
<gene>
    <name evidence="1" type="primary">jg26274</name>
    <name evidence="1" type="ORF">PAEG_LOCUS6465</name>
</gene>
<reference evidence="1" key="1">
    <citation type="submission" date="2022-03" db="EMBL/GenBank/DDBJ databases">
        <authorList>
            <person name="Lindestad O."/>
        </authorList>
    </citation>
    <scope>NUCLEOTIDE SEQUENCE</scope>
</reference>
<dbReference type="EMBL" id="CAKXAJ010019873">
    <property type="protein sequence ID" value="CAH2219175.1"/>
    <property type="molecule type" value="Genomic_DNA"/>
</dbReference>